<comment type="caution">
    <text evidence="2">The sequence shown here is derived from an EMBL/GenBank/DDBJ whole genome shotgun (WGS) entry which is preliminary data.</text>
</comment>
<gene>
    <name evidence="2" type="ORF">Pla52o_34440</name>
</gene>
<organism evidence="2 3">
    <name type="scientific">Novipirellula galeiformis</name>
    <dbReference type="NCBI Taxonomy" id="2528004"/>
    <lineage>
        <taxon>Bacteria</taxon>
        <taxon>Pseudomonadati</taxon>
        <taxon>Planctomycetota</taxon>
        <taxon>Planctomycetia</taxon>
        <taxon>Pirellulales</taxon>
        <taxon>Pirellulaceae</taxon>
        <taxon>Novipirellula</taxon>
    </lineage>
</organism>
<dbReference type="Proteomes" id="UP000316304">
    <property type="component" value="Unassembled WGS sequence"/>
</dbReference>
<sequence>MNITSVANLADPLGPSQIDIASGTKSEDPSQDSATATMTAADVNACLPSPDEISTFNPLVIVSFLFEITRVRGAFDHTGHRPFVLLDHPKFFMRADEA</sequence>
<name>A0A5C6CDQ1_9BACT</name>
<feature type="region of interest" description="Disordered" evidence="1">
    <location>
        <begin position="1"/>
        <end position="35"/>
    </location>
</feature>
<accession>A0A5C6CDQ1</accession>
<keyword evidence="3" id="KW-1185">Reference proteome</keyword>
<reference evidence="2 3" key="1">
    <citation type="submission" date="2019-02" db="EMBL/GenBank/DDBJ databases">
        <title>Deep-cultivation of Planctomycetes and their phenomic and genomic characterization uncovers novel biology.</title>
        <authorList>
            <person name="Wiegand S."/>
            <person name="Jogler M."/>
            <person name="Boedeker C."/>
            <person name="Pinto D."/>
            <person name="Vollmers J."/>
            <person name="Rivas-Marin E."/>
            <person name="Kohn T."/>
            <person name="Peeters S.H."/>
            <person name="Heuer A."/>
            <person name="Rast P."/>
            <person name="Oberbeckmann S."/>
            <person name="Bunk B."/>
            <person name="Jeske O."/>
            <person name="Meyerdierks A."/>
            <person name="Storesund J.E."/>
            <person name="Kallscheuer N."/>
            <person name="Luecker S."/>
            <person name="Lage O.M."/>
            <person name="Pohl T."/>
            <person name="Merkel B.J."/>
            <person name="Hornburger P."/>
            <person name="Mueller R.-W."/>
            <person name="Bruemmer F."/>
            <person name="Labrenz M."/>
            <person name="Spormann A.M."/>
            <person name="Op Den Camp H."/>
            <person name="Overmann J."/>
            <person name="Amann R."/>
            <person name="Jetten M.S.M."/>
            <person name="Mascher T."/>
            <person name="Medema M.H."/>
            <person name="Devos D.P."/>
            <person name="Kaster A.-K."/>
            <person name="Ovreas L."/>
            <person name="Rohde M."/>
            <person name="Galperin M.Y."/>
            <person name="Jogler C."/>
        </authorList>
    </citation>
    <scope>NUCLEOTIDE SEQUENCE [LARGE SCALE GENOMIC DNA]</scope>
    <source>
        <strain evidence="2 3">Pla52o</strain>
    </source>
</reference>
<protein>
    <submittedName>
        <fullName evidence="2">Uncharacterized protein</fullName>
    </submittedName>
</protein>
<evidence type="ECO:0000313" key="3">
    <source>
        <dbReference type="Proteomes" id="UP000316304"/>
    </source>
</evidence>
<dbReference type="AlphaFoldDB" id="A0A5C6CDQ1"/>
<evidence type="ECO:0000256" key="1">
    <source>
        <dbReference type="SAM" id="MobiDB-lite"/>
    </source>
</evidence>
<dbReference type="EMBL" id="SJPT01000005">
    <property type="protein sequence ID" value="TWU22388.1"/>
    <property type="molecule type" value="Genomic_DNA"/>
</dbReference>
<proteinExistence type="predicted"/>
<evidence type="ECO:0000313" key="2">
    <source>
        <dbReference type="EMBL" id="TWU22388.1"/>
    </source>
</evidence>